<feature type="transmembrane region" description="Helical" evidence="1">
    <location>
        <begin position="37"/>
        <end position="57"/>
    </location>
</feature>
<evidence type="ECO:0000313" key="2">
    <source>
        <dbReference type="EMBL" id="QDY65207.1"/>
    </source>
</evidence>
<accession>A0A5B8ISY7</accession>
<keyword evidence="4" id="KW-1185">Reference proteome</keyword>
<dbReference type="InterPro" id="IPR018750">
    <property type="entry name" value="DUF2306_membrane"/>
</dbReference>
<keyword evidence="1" id="KW-0472">Membrane</keyword>
<sequence length="167" mass="17995">MENIIIAVHAISASLVILLAPVNILRRRKDIRHRVIGRTWVISMYFVCVSGMFIYTISGGFTIFHALAIFTFGTTTLGVVNIRRGNIPGHVGNMIGSWIGAMVAGAFAVFAPGRVIPTLYVDEPSLLWGAIGIVVALATMWVLYVLLMLRKGERGRTSGGGPAAGRV</sequence>
<dbReference type="EMBL" id="CP102487">
    <property type="protein sequence ID" value="UUX60532.1"/>
    <property type="molecule type" value="Genomic_DNA"/>
</dbReference>
<evidence type="ECO:0000256" key="1">
    <source>
        <dbReference type="SAM" id="Phobius"/>
    </source>
</evidence>
<dbReference type="AlphaFoldDB" id="A0A5B8ISY7"/>
<protein>
    <submittedName>
        <fullName evidence="3">DUF2306 domain-containing protein</fullName>
    </submittedName>
</protein>
<proteinExistence type="predicted"/>
<feature type="transmembrane region" description="Helical" evidence="1">
    <location>
        <begin position="6"/>
        <end position="25"/>
    </location>
</feature>
<gene>
    <name evidence="2" type="ORF">FQA45_02190</name>
    <name evidence="3" type="ORF">NUH22_08000</name>
</gene>
<dbReference type="EMBL" id="CP042260">
    <property type="protein sequence ID" value="QDY65207.1"/>
    <property type="molecule type" value="Genomic_DNA"/>
</dbReference>
<name>A0A5B8ISY7_9MICC</name>
<evidence type="ECO:0000313" key="4">
    <source>
        <dbReference type="Proteomes" id="UP000320717"/>
    </source>
</evidence>
<dbReference type="OrthoDB" id="3749011at2"/>
<feature type="transmembrane region" description="Helical" evidence="1">
    <location>
        <begin position="94"/>
        <end position="113"/>
    </location>
</feature>
<dbReference type="RefSeq" id="WP_146275079.1">
    <property type="nucleotide sequence ID" value="NZ_CP042260.1"/>
</dbReference>
<reference evidence="3" key="2">
    <citation type="journal article" date="2022" name="Pest Manag. Sci.">
        <title>Glutamicibacter halophytocola-mediated host fitness of potato tuber moth on Solanaceae crops.</title>
        <authorList>
            <person name="Wang W."/>
            <person name="Xiao G."/>
            <person name="Du G."/>
            <person name="Chang L."/>
            <person name="Yang Y."/>
            <person name="Ye J."/>
            <person name="Chen B."/>
        </authorList>
    </citation>
    <scope>NUCLEOTIDE SEQUENCE</scope>
    <source>
        <strain evidence="3">S2</strain>
    </source>
</reference>
<dbReference type="Pfam" id="PF10067">
    <property type="entry name" value="DUF2306"/>
    <property type="match status" value="1"/>
</dbReference>
<dbReference type="Proteomes" id="UP001060018">
    <property type="component" value="Chromosome"/>
</dbReference>
<reference evidence="2 4" key="1">
    <citation type="submission" date="2019-07" db="EMBL/GenBank/DDBJ databases">
        <title>Complete Genome Sequence of drought tolerant Plant Growth-Promoting Rhizobacterium Glutamicibacter halophytocola DR408.</title>
        <authorList>
            <person name="Nishu S.D."/>
            <person name="Lee T.K."/>
        </authorList>
    </citation>
    <scope>NUCLEOTIDE SEQUENCE [LARGE SCALE GENOMIC DNA]</scope>
    <source>
        <strain evidence="2 4">DR408</strain>
    </source>
</reference>
<dbReference type="Proteomes" id="UP000320717">
    <property type="component" value="Chromosome"/>
</dbReference>
<evidence type="ECO:0000313" key="3">
    <source>
        <dbReference type="EMBL" id="UUX60532.1"/>
    </source>
</evidence>
<keyword evidence="1" id="KW-1133">Transmembrane helix</keyword>
<feature type="transmembrane region" description="Helical" evidence="1">
    <location>
        <begin position="125"/>
        <end position="147"/>
    </location>
</feature>
<evidence type="ECO:0000313" key="5">
    <source>
        <dbReference type="Proteomes" id="UP001060018"/>
    </source>
</evidence>
<organism evidence="3 5">
    <name type="scientific">Glutamicibacter halophytocola</name>
    <dbReference type="NCBI Taxonomy" id="1933880"/>
    <lineage>
        <taxon>Bacteria</taxon>
        <taxon>Bacillati</taxon>
        <taxon>Actinomycetota</taxon>
        <taxon>Actinomycetes</taxon>
        <taxon>Micrococcales</taxon>
        <taxon>Micrococcaceae</taxon>
        <taxon>Glutamicibacter</taxon>
    </lineage>
</organism>
<keyword evidence="1" id="KW-0812">Transmembrane</keyword>
<feature type="transmembrane region" description="Helical" evidence="1">
    <location>
        <begin position="63"/>
        <end position="82"/>
    </location>
</feature>